<keyword evidence="5" id="KW-0677">Repeat</keyword>
<evidence type="ECO:0000256" key="6">
    <source>
        <dbReference type="ARBA" id="ARBA00023054"/>
    </source>
</evidence>
<keyword evidence="3" id="KW-0963">Cytoplasm</keyword>
<dbReference type="GO" id="GO:0008017">
    <property type="term" value="F:microtubule binding"/>
    <property type="evidence" value="ECO:0007669"/>
    <property type="project" value="InterPro"/>
</dbReference>
<dbReference type="PANTHER" id="PTHR47926">
    <property type="entry name" value="PENTATRICOPEPTIDE REPEAT-CONTAINING PROTEIN"/>
    <property type="match status" value="1"/>
</dbReference>
<dbReference type="NCBIfam" id="TIGR00756">
    <property type="entry name" value="PPR"/>
    <property type="match status" value="3"/>
</dbReference>
<dbReference type="GO" id="GO:0009451">
    <property type="term" value="P:RNA modification"/>
    <property type="evidence" value="ECO:0007669"/>
    <property type="project" value="InterPro"/>
</dbReference>
<dbReference type="InterPro" id="IPR011990">
    <property type="entry name" value="TPR-like_helical_dom_sf"/>
</dbReference>
<keyword evidence="4" id="KW-0493">Microtubule</keyword>
<comment type="similarity">
    <text evidence="2">Belongs to the MAP70 family.</text>
</comment>
<dbReference type="GO" id="GO:0007010">
    <property type="term" value="P:cytoskeleton organization"/>
    <property type="evidence" value="ECO:0007669"/>
    <property type="project" value="InterPro"/>
</dbReference>
<dbReference type="Gene3D" id="1.25.40.10">
    <property type="entry name" value="Tetratricopeptide repeat domain"/>
    <property type="match status" value="3"/>
</dbReference>
<dbReference type="InterPro" id="IPR046960">
    <property type="entry name" value="PPR_At4g14850-like_plant"/>
</dbReference>
<evidence type="ECO:0000256" key="2">
    <source>
        <dbReference type="ARBA" id="ARBA00008825"/>
    </source>
</evidence>
<evidence type="ECO:0000256" key="8">
    <source>
        <dbReference type="PROSITE-ProRule" id="PRU00708"/>
    </source>
</evidence>
<evidence type="ECO:0000256" key="1">
    <source>
        <dbReference type="ARBA" id="ARBA00004245"/>
    </source>
</evidence>
<dbReference type="Pfam" id="PF07058">
    <property type="entry name" value="MAP70"/>
    <property type="match status" value="2"/>
</dbReference>
<dbReference type="InterPro" id="IPR046848">
    <property type="entry name" value="E_motif"/>
</dbReference>
<dbReference type="GO" id="GO:0005874">
    <property type="term" value="C:microtubule"/>
    <property type="evidence" value="ECO:0007669"/>
    <property type="project" value="UniProtKB-KW"/>
</dbReference>
<evidence type="ECO:0000256" key="5">
    <source>
        <dbReference type="ARBA" id="ARBA00022737"/>
    </source>
</evidence>
<keyword evidence="10" id="KW-1185">Reference proteome</keyword>
<accession>A0A4S4D8T3</accession>
<reference evidence="9 10" key="1">
    <citation type="journal article" date="2018" name="Proc. Natl. Acad. Sci. U.S.A.">
        <title>Draft genome sequence of Camellia sinensis var. sinensis provides insights into the evolution of the tea genome and tea quality.</title>
        <authorList>
            <person name="Wei C."/>
            <person name="Yang H."/>
            <person name="Wang S."/>
            <person name="Zhao J."/>
            <person name="Liu C."/>
            <person name="Gao L."/>
            <person name="Xia E."/>
            <person name="Lu Y."/>
            <person name="Tai Y."/>
            <person name="She G."/>
            <person name="Sun J."/>
            <person name="Cao H."/>
            <person name="Tong W."/>
            <person name="Gao Q."/>
            <person name="Li Y."/>
            <person name="Deng W."/>
            <person name="Jiang X."/>
            <person name="Wang W."/>
            <person name="Chen Q."/>
            <person name="Zhang S."/>
            <person name="Li H."/>
            <person name="Wu J."/>
            <person name="Wang P."/>
            <person name="Li P."/>
            <person name="Shi C."/>
            <person name="Zheng F."/>
            <person name="Jian J."/>
            <person name="Huang B."/>
            <person name="Shan D."/>
            <person name="Shi M."/>
            <person name="Fang C."/>
            <person name="Yue Y."/>
            <person name="Li F."/>
            <person name="Li D."/>
            <person name="Wei S."/>
            <person name="Han B."/>
            <person name="Jiang C."/>
            <person name="Yin Y."/>
            <person name="Xia T."/>
            <person name="Zhang Z."/>
            <person name="Bennetzen J.L."/>
            <person name="Zhao S."/>
            <person name="Wan X."/>
        </authorList>
    </citation>
    <scope>NUCLEOTIDE SEQUENCE [LARGE SCALE GENOMIC DNA]</scope>
    <source>
        <strain evidence="10">cv. Shuchazao</strain>
        <tissue evidence="9">Leaf</tissue>
    </source>
</reference>
<evidence type="ECO:0000313" key="10">
    <source>
        <dbReference type="Proteomes" id="UP000306102"/>
    </source>
</evidence>
<feature type="repeat" description="PPR" evidence="8">
    <location>
        <begin position="98"/>
        <end position="133"/>
    </location>
</feature>
<dbReference type="Pfam" id="PF13041">
    <property type="entry name" value="PPR_2"/>
    <property type="match status" value="2"/>
</dbReference>
<protein>
    <submittedName>
        <fullName evidence="9">Uncharacterized protein</fullName>
    </submittedName>
</protein>
<dbReference type="EMBL" id="SDRB02012119">
    <property type="protein sequence ID" value="THF98888.1"/>
    <property type="molecule type" value="Genomic_DNA"/>
</dbReference>
<sequence length="972" mass="109095">MFQAYSHSSSPLQSLTYYNLMRRSNRVIPDKYTFPFVLKACGRLGLIEKGLEIHCLSAKLGLEFDVFVQNALISMYFQCGFVEFGRMVFDMVPGLVRDVVTWNSVISGYLQSDCCANALKVFGELLDDCAVRPNEVTVVSALTACGRNGFLDLGTKVHGFSVVSGFDLDVFLGSSLVDMYAKCGQLEDARKVFDRTPNRNIVCWTSMIAGYVQSDLYKDAIDLFREMQVVGVRADSPTIACVISACGHSGALHQGRWVHGYCERNHIEMNLPVKNALIDMYSKCGDIEKAVEIFHGITKKDVFSWTAMISGLAMNGQSEKALHFFSQMEMSNDVRPNEVTFLGVLSACSHSGFVDKGFYYFEAMTRCYGLTPWLEHYGCMVDLLGRANLLVEAVKFIKSLPIRSDVVIWRSLLFACRSHGNVELAEFAANKIEELEPRKCGARVLLSNVYASASRWSDVKRNIVTVGQSNAKKASHVVAAQKRTTISRNGDTCPPLKLKYTTCQCRENHPQLAADLDVEQPVCFLRKLGKRKKTDILRIDNCIAFQYSYGIPQQTLRRYPKEVKSHSCVWTMFPQLYTVFGMKADFVFPHHCLLKNWPGWRGTEVNRVSSRNENLEIRKINDKKNASMEAQQKSLFEGFMLLKKMIYLQLKPSLHLWRLNLRLLNRSTDTPKIVPYTHRVLTGCGYAYRYGCTRTGYGKKWSGTSASVGYGMGTARVRNGYADGAFWQRGLRTSPSDFDFDFCPNLIEAKRRLRPSLSSSTATRPSPLSSIATITLVFDFDFDPETSASTCREVAEVEKLIQTVRELEEAVFAGGAAANAVRDYQCKVLEMNVIRNILEPLGFDSILAYEHSSSADVVNDSHSWMKLKSIVIPGKKPGKKPNDFLLVDTEDTVPGLLYDLFQEELIALRKDGHEKNQGLKDKDDAIEAMEVEAKKMKTGPSSLGILKGPVNNSQLLPGSYLIGYNFRSSFQD</sequence>
<organism evidence="9 10">
    <name type="scientific">Camellia sinensis var. sinensis</name>
    <name type="common">China tea</name>
    <dbReference type="NCBI Taxonomy" id="542762"/>
    <lineage>
        <taxon>Eukaryota</taxon>
        <taxon>Viridiplantae</taxon>
        <taxon>Streptophyta</taxon>
        <taxon>Embryophyta</taxon>
        <taxon>Tracheophyta</taxon>
        <taxon>Spermatophyta</taxon>
        <taxon>Magnoliopsida</taxon>
        <taxon>eudicotyledons</taxon>
        <taxon>Gunneridae</taxon>
        <taxon>Pentapetalae</taxon>
        <taxon>asterids</taxon>
        <taxon>Ericales</taxon>
        <taxon>Theaceae</taxon>
        <taxon>Camellia</taxon>
    </lineage>
</organism>
<feature type="repeat" description="PPR" evidence="8">
    <location>
        <begin position="200"/>
        <end position="234"/>
    </location>
</feature>
<feature type="repeat" description="PPR" evidence="8">
    <location>
        <begin position="301"/>
        <end position="335"/>
    </location>
</feature>
<dbReference type="FunFam" id="1.25.40.10:FF:000989">
    <property type="entry name" value="Pentatricopeptide repeat-containing protein At1g31430"/>
    <property type="match status" value="1"/>
</dbReference>
<name>A0A4S4D8T3_CAMSN</name>
<evidence type="ECO:0000256" key="4">
    <source>
        <dbReference type="ARBA" id="ARBA00022701"/>
    </source>
</evidence>
<dbReference type="Pfam" id="PF01535">
    <property type="entry name" value="PPR"/>
    <property type="match status" value="2"/>
</dbReference>
<dbReference type="Pfam" id="PF20431">
    <property type="entry name" value="E_motif"/>
    <property type="match status" value="1"/>
</dbReference>
<dbReference type="InterPro" id="IPR002885">
    <property type="entry name" value="PPR_rpt"/>
</dbReference>
<dbReference type="PROSITE" id="PS51375">
    <property type="entry name" value="PPR"/>
    <property type="match status" value="3"/>
</dbReference>
<dbReference type="GO" id="GO:0003723">
    <property type="term" value="F:RNA binding"/>
    <property type="evidence" value="ECO:0007669"/>
    <property type="project" value="InterPro"/>
</dbReference>
<dbReference type="AlphaFoldDB" id="A0A4S4D8T3"/>
<comment type="caution">
    <text evidence="9">The sequence shown here is derived from an EMBL/GenBank/DDBJ whole genome shotgun (WGS) entry which is preliminary data.</text>
</comment>
<evidence type="ECO:0000256" key="3">
    <source>
        <dbReference type="ARBA" id="ARBA00022490"/>
    </source>
</evidence>
<dbReference type="FunFam" id="1.25.40.10:FF:000427">
    <property type="entry name" value="Pentatricopeptide repeat-containing protein chloroplastic"/>
    <property type="match status" value="1"/>
</dbReference>
<dbReference type="PANTHER" id="PTHR47926:SF345">
    <property type="entry name" value="(WILD MALAYSIAN BANANA) HYPOTHETICAL PROTEIN"/>
    <property type="match status" value="1"/>
</dbReference>
<dbReference type="Proteomes" id="UP000306102">
    <property type="component" value="Unassembled WGS sequence"/>
</dbReference>
<dbReference type="InterPro" id="IPR009768">
    <property type="entry name" value="MAP70"/>
</dbReference>
<gene>
    <name evidence="9" type="ORF">TEA_022095</name>
</gene>
<evidence type="ECO:0000256" key="7">
    <source>
        <dbReference type="ARBA" id="ARBA00023212"/>
    </source>
</evidence>
<keyword evidence="6" id="KW-0175">Coiled coil</keyword>
<evidence type="ECO:0000313" key="9">
    <source>
        <dbReference type="EMBL" id="THF98888.1"/>
    </source>
</evidence>
<proteinExistence type="inferred from homology"/>
<comment type="subcellular location">
    <subcellularLocation>
        <location evidence="1">Cytoplasm</location>
        <location evidence="1">Cytoskeleton</location>
    </subcellularLocation>
</comment>
<keyword evidence="7" id="KW-0206">Cytoskeleton</keyword>
<dbReference type="FunFam" id="1.25.40.10:FF:000436">
    <property type="entry name" value="Pentatricopeptide repeat-containing protein At5g39350 family"/>
    <property type="match status" value="1"/>
</dbReference>